<evidence type="ECO:0000313" key="5">
    <source>
        <dbReference type="Proteomes" id="UP000295367"/>
    </source>
</evidence>
<dbReference type="Pfam" id="PF04966">
    <property type="entry name" value="OprB"/>
    <property type="match status" value="1"/>
</dbReference>
<comment type="similarity">
    <text evidence="1 2">Belongs to the OprB family.</text>
</comment>
<dbReference type="GO" id="GO:0015288">
    <property type="term" value="F:porin activity"/>
    <property type="evidence" value="ECO:0007669"/>
    <property type="project" value="InterPro"/>
</dbReference>
<feature type="transmembrane region" description="Helical" evidence="3">
    <location>
        <begin position="6"/>
        <end position="31"/>
    </location>
</feature>
<proteinExistence type="inferred from homology"/>
<evidence type="ECO:0000256" key="3">
    <source>
        <dbReference type="SAM" id="Phobius"/>
    </source>
</evidence>
<dbReference type="EMBL" id="SMCO01000001">
    <property type="protein sequence ID" value="TCV90869.1"/>
    <property type="molecule type" value="Genomic_DNA"/>
</dbReference>
<dbReference type="InterPro" id="IPR052932">
    <property type="entry name" value="OprB_Porin"/>
</dbReference>
<evidence type="ECO:0000313" key="4">
    <source>
        <dbReference type="EMBL" id="TCV90869.1"/>
    </source>
</evidence>
<gene>
    <name evidence="4" type="ORF">EDC63_101847</name>
</gene>
<accession>A0A4V2W376</accession>
<sequence>MYSLRQVSWLFFVSINIVKGVACVFVIISFYCVGNVLLVQRKIHHGMMAAVFTAMGILPVIEAAHAEPNAYNDRLSGGWGGARSAMSDQGFDWDITYKIDYIVKLNGNRERGNTFWLDNLDVVVSFDGEKSGVKGFSSMFHVLSNRGQKPAIESDRLPHGLDNIETPRGGNTTKIYQAWIQQSFGESGISVLAGLYDLNSEFYATKSSALFIHPTFGIGAELAGTGQNGPSIFPTTSLGLRLKYESTGGAYAQAVLLDGVPGDPDNQHGTHIQFSKGDGTFFVSEIGCLTESGKESSGKFAFGAWRYTAKFDDLLDVDAAGNPIRRNSYGVYVLGEHTLWQAGEKRLRGFLRVGRTEGDTTQFEQALGAGLLWEGFIPGRPGDQLGLAYAQETNSIKYRLSSGISVDRERSLELAYRSKITPWLAIQLFAQYLLNHGSDPAENKTWWLGMRFQLDV</sequence>
<evidence type="ECO:0000256" key="1">
    <source>
        <dbReference type="ARBA" id="ARBA00008769"/>
    </source>
</evidence>
<dbReference type="InterPro" id="IPR007049">
    <property type="entry name" value="Carb-sel_porin_OprB"/>
</dbReference>
<dbReference type="GO" id="GO:0008643">
    <property type="term" value="P:carbohydrate transport"/>
    <property type="evidence" value="ECO:0007669"/>
    <property type="project" value="InterPro"/>
</dbReference>
<dbReference type="InterPro" id="IPR038673">
    <property type="entry name" value="OprB_sf"/>
</dbReference>
<keyword evidence="3" id="KW-1133">Transmembrane helix</keyword>
<evidence type="ECO:0000256" key="2">
    <source>
        <dbReference type="RuleBase" id="RU363072"/>
    </source>
</evidence>
<dbReference type="PANTHER" id="PTHR37944:SF1">
    <property type="entry name" value="PORIN B"/>
    <property type="match status" value="1"/>
</dbReference>
<dbReference type="Gene3D" id="2.40.160.180">
    <property type="entry name" value="Carbohydrate-selective porin OprB"/>
    <property type="match status" value="1"/>
</dbReference>
<keyword evidence="5" id="KW-1185">Reference proteome</keyword>
<dbReference type="AlphaFoldDB" id="A0A4V2W376"/>
<keyword evidence="3" id="KW-0812">Transmembrane</keyword>
<organism evidence="4 5">
    <name type="scientific">Sulfurirhabdus autotrophica</name>
    <dbReference type="NCBI Taxonomy" id="1706046"/>
    <lineage>
        <taxon>Bacteria</taxon>
        <taxon>Pseudomonadati</taxon>
        <taxon>Pseudomonadota</taxon>
        <taxon>Betaproteobacteria</taxon>
        <taxon>Nitrosomonadales</taxon>
        <taxon>Sulfuricellaceae</taxon>
        <taxon>Sulfurirhabdus</taxon>
    </lineage>
</organism>
<dbReference type="Proteomes" id="UP000295367">
    <property type="component" value="Unassembled WGS sequence"/>
</dbReference>
<dbReference type="GO" id="GO:0016020">
    <property type="term" value="C:membrane"/>
    <property type="evidence" value="ECO:0007669"/>
    <property type="project" value="InterPro"/>
</dbReference>
<reference evidence="4 5" key="1">
    <citation type="submission" date="2019-03" db="EMBL/GenBank/DDBJ databases">
        <title>Genomic Encyclopedia of Type Strains, Phase IV (KMG-IV): sequencing the most valuable type-strain genomes for metagenomic binning, comparative biology and taxonomic classification.</title>
        <authorList>
            <person name="Goeker M."/>
        </authorList>
    </citation>
    <scope>NUCLEOTIDE SEQUENCE [LARGE SCALE GENOMIC DNA]</scope>
    <source>
        <strain evidence="4 5">DSM 100309</strain>
    </source>
</reference>
<comment type="caution">
    <text evidence="4">The sequence shown here is derived from an EMBL/GenBank/DDBJ whole genome shotgun (WGS) entry which is preliminary data.</text>
</comment>
<protein>
    <submittedName>
        <fullName evidence="4">Porin</fullName>
    </submittedName>
</protein>
<dbReference type="PANTHER" id="PTHR37944">
    <property type="entry name" value="PORIN B"/>
    <property type="match status" value="1"/>
</dbReference>
<name>A0A4V2W376_9PROT</name>
<keyword evidence="3" id="KW-0472">Membrane</keyword>